<organism evidence="3 4">
    <name type="scientific">Candidatus Kaiserbacteria bacterium RIFCSPHIGHO2_02_FULL_50_50</name>
    <dbReference type="NCBI Taxonomy" id="1798492"/>
    <lineage>
        <taxon>Bacteria</taxon>
        <taxon>Candidatus Kaiseribacteriota</taxon>
    </lineage>
</organism>
<keyword evidence="2" id="KW-0812">Transmembrane</keyword>
<gene>
    <name evidence="3" type="ORF">A3C89_01150</name>
</gene>
<keyword evidence="2" id="KW-0472">Membrane</keyword>
<dbReference type="EMBL" id="MFLF01000014">
    <property type="protein sequence ID" value="OGG59549.1"/>
    <property type="molecule type" value="Genomic_DNA"/>
</dbReference>
<accession>A0A1F6DDQ1</accession>
<dbReference type="AlphaFoldDB" id="A0A1F6DDQ1"/>
<name>A0A1F6DDQ1_9BACT</name>
<comment type="caution">
    <text evidence="3">The sequence shown here is derived from an EMBL/GenBank/DDBJ whole genome shotgun (WGS) entry which is preliminary data.</text>
</comment>
<sequence>MHGISIRHTANNTNPSSYAQEYRVSVSCYTKRIMVARTPRTHAATVEPASKTVRTPRVPKAKNTPRYADTESPTASAAARNILAEHALFTARMREHTRHEAEPSRYAFPLSPHPLFSGHASFDIERPLGTHRTSHKNPFAFLLTLSWRLNFVLLAVLALGGGAFYRFTRDAPEDTPASIADNIRAHVSGVADEVPTVYRVTDAAKIAAQGGLFKKLIEGDAILEYTKAELVVFYRSSENKIIAVFSTAAGE</sequence>
<proteinExistence type="predicted"/>
<dbReference type="Proteomes" id="UP000178794">
    <property type="component" value="Unassembled WGS sequence"/>
</dbReference>
<feature type="transmembrane region" description="Helical" evidence="2">
    <location>
        <begin position="139"/>
        <end position="165"/>
    </location>
</feature>
<dbReference type="STRING" id="1798492.A3C89_01150"/>
<keyword evidence="2" id="KW-1133">Transmembrane helix</keyword>
<evidence type="ECO:0000313" key="4">
    <source>
        <dbReference type="Proteomes" id="UP000178794"/>
    </source>
</evidence>
<feature type="region of interest" description="Disordered" evidence="1">
    <location>
        <begin position="40"/>
        <end position="75"/>
    </location>
</feature>
<evidence type="ECO:0000256" key="1">
    <source>
        <dbReference type="SAM" id="MobiDB-lite"/>
    </source>
</evidence>
<evidence type="ECO:0000313" key="3">
    <source>
        <dbReference type="EMBL" id="OGG59549.1"/>
    </source>
</evidence>
<evidence type="ECO:0000256" key="2">
    <source>
        <dbReference type="SAM" id="Phobius"/>
    </source>
</evidence>
<protein>
    <submittedName>
        <fullName evidence="3">Uncharacterized protein</fullName>
    </submittedName>
</protein>
<reference evidence="3 4" key="1">
    <citation type="journal article" date="2016" name="Nat. Commun.">
        <title>Thousands of microbial genomes shed light on interconnected biogeochemical processes in an aquifer system.</title>
        <authorList>
            <person name="Anantharaman K."/>
            <person name="Brown C.T."/>
            <person name="Hug L.A."/>
            <person name="Sharon I."/>
            <person name="Castelle C.J."/>
            <person name="Probst A.J."/>
            <person name="Thomas B.C."/>
            <person name="Singh A."/>
            <person name="Wilkins M.J."/>
            <person name="Karaoz U."/>
            <person name="Brodie E.L."/>
            <person name="Williams K.H."/>
            <person name="Hubbard S.S."/>
            <person name="Banfield J.F."/>
        </authorList>
    </citation>
    <scope>NUCLEOTIDE SEQUENCE [LARGE SCALE GENOMIC DNA]</scope>
</reference>